<dbReference type="GO" id="GO:0008745">
    <property type="term" value="F:N-acetylmuramoyl-L-alanine amidase activity"/>
    <property type="evidence" value="ECO:0007669"/>
    <property type="project" value="InterPro"/>
</dbReference>
<gene>
    <name evidence="2" type="ORF">PPENT_87.1.T1310028</name>
</gene>
<organism evidence="2 3">
    <name type="scientific">Paramecium pentaurelia</name>
    <dbReference type="NCBI Taxonomy" id="43138"/>
    <lineage>
        <taxon>Eukaryota</taxon>
        <taxon>Sar</taxon>
        <taxon>Alveolata</taxon>
        <taxon>Ciliophora</taxon>
        <taxon>Intramacronucleata</taxon>
        <taxon>Oligohymenophorea</taxon>
        <taxon>Peniculida</taxon>
        <taxon>Parameciidae</taxon>
        <taxon>Paramecium</taxon>
    </lineage>
</organism>
<accession>A0A8S1XMX7</accession>
<dbReference type="InterPro" id="IPR002502">
    <property type="entry name" value="Amidase_domain"/>
</dbReference>
<reference evidence="2" key="1">
    <citation type="submission" date="2021-01" db="EMBL/GenBank/DDBJ databases">
        <authorList>
            <consortium name="Genoscope - CEA"/>
            <person name="William W."/>
        </authorList>
    </citation>
    <scope>NUCLEOTIDE SEQUENCE</scope>
</reference>
<dbReference type="Proteomes" id="UP000689195">
    <property type="component" value="Unassembled WGS sequence"/>
</dbReference>
<comment type="caution">
    <text evidence="2">The sequence shown here is derived from an EMBL/GenBank/DDBJ whole genome shotgun (WGS) entry which is preliminary data.</text>
</comment>
<dbReference type="InterPro" id="IPR051206">
    <property type="entry name" value="NAMLAA_amidase_2"/>
</dbReference>
<dbReference type="EMBL" id="CAJJDO010000131">
    <property type="protein sequence ID" value="CAD8202419.1"/>
    <property type="molecule type" value="Genomic_DNA"/>
</dbReference>
<proteinExistence type="predicted"/>
<dbReference type="OrthoDB" id="6586623at2759"/>
<name>A0A8S1XMX7_9CILI</name>
<dbReference type="Pfam" id="PF01510">
    <property type="entry name" value="Amidase_2"/>
    <property type="match status" value="1"/>
</dbReference>
<evidence type="ECO:0000313" key="2">
    <source>
        <dbReference type="EMBL" id="CAD8202419.1"/>
    </source>
</evidence>
<evidence type="ECO:0000259" key="1">
    <source>
        <dbReference type="SMART" id="SM00644"/>
    </source>
</evidence>
<protein>
    <recommendedName>
        <fullName evidence="1">N-acetylmuramoyl-L-alanine amidase domain-containing protein</fullName>
    </recommendedName>
</protein>
<feature type="domain" description="N-acetylmuramoyl-L-alanine amidase" evidence="1">
    <location>
        <begin position="65"/>
        <end position="213"/>
    </location>
</feature>
<dbReference type="GO" id="GO:0009253">
    <property type="term" value="P:peptidoglycan catabolic process"/>
    <property type="evidence" value="ECO:0007669"/>
    <property type="project" value="InterPro"/>
</dbReference>
<dbReference type="CDD" id="cd06583">
    <property type="entry name" value="PGRP"/>
    <property type="match status" value="1"/>
</dbReference>
<dbReference type="SMART" id="SM00644">
    <property type="entry name" value="Ami_2"/>
    <property type="match status" value="1"/>
</dbReference>
<keyword evidence="3" id="KW-1185">Reference proteome</keyword>
<evidence type="ECO:0000313" key="3">
    <source>
        <dbReference type="Proteomes" id="UP000689195"/>
    </source>
</evidence>
<dbReference type="PANTHER" id="PTHR30417">
    <property type="entry name" value="N-ACETYLMURAMOYL-L-ALANINE AMIDASE AMID"/>
    <property type="match status" value="1"/>
</dbReference>
<dbReference type="GO" id="GO:0009254">
    <property type="term" value="P:peptidoglycan turnover"/>
    <property type="evidence" value="ECO:0007669"/>
    <property type="project" value="TreeGrafter"/>
</dbReference>
<dbReference type="AlphaFoldDB" id="A0A8S1XMX7"/>
<dbReference type="PANTHER" id="PTHR30417:SF1">
    <property type="entry name" value="N-ACETYLMURAMOYL-L-ALANINE AMIDASE AMID"/>
    <property type="match status" value="1"/>
</dbReference>
<sequence length="325" mass="37321">MIVDVNIDGNNLLAANQNSQLKQIFKDVFAAQVERATRISLVAEKIANEMVIYKVPRFSEKHKNHYNDRSGGDSTPITTLIIHYTVINFYRTLEVFTSNIDVGAVSSTYVITQQEQQFQIPSGKIIQIVPEEKRAWHAGISKWQNMSNLNENSIGIELVNEGVNKQNQFVPFDNQQIIALAQLCRIIIQKFKISPVCILGHSDIAPNRKIDPGIFFPWGKLYNIYGIGAWLKDEEQTIDGIKKYDPEEPLPEKVSISFLSRHLKKYGYDIQETNVITKQFSDVLKAFKAHFSCNQNPEKYNDTPDMNDMIWIWGLTAKYRDYLQN</sequence>